<feature type="domain" description="Alcohol dehydrogenase-like N-terminal" evidence="3">
    <location>
        <begin position="23"/>
        <end position="126"/>
    </location>
</feature>
<feature type="domain" description="Alcohol dehydrogenase-like C-terminal" evidence="2">
    <location>
        <begin position="168"/>
        <end position="288"/>
    </location>
</feature>
<dbReference type="Pfam" id="PF00107">
    <property type="entry name" value="ADH_zinc_N"/>
    <property type="match status" value="1"/>
</dbReference>
<protein>
    <submittedName>
        <fullName evidence="4">Predicted sorbitol dehydrogenase</fullName>
    </submittedName>
</protein>
<keyword evidence="1" id="KW-0560">Oxidoreductase</keyword>
<evidence type="ECO:0000259" key="3">
    <source>
        <dbReference type="Pfam" id="PF08240"/>
    </source>
</evidence>
<dbReference type="Gene3D" id="3.40.50.720">
    <property type="entry name" value="NAD(P)-binding Rossmann-like Domain"/>
    <property type="match status" value="1"/>
</dbReference>
<sequence length="327" mass="34199">MKALVYTGTNASEIRDVEVPEAGAGQCIVDVTFCGICGSDMHAWHGHDERRIPPLVLGHEAVGIARSGLHAGARVAINPLISCGKCRACASGDRHLCTSRELIGMRYPGAFAEQVMIPESNLTRLDDHLSFQDAALAEPLAVAVRTVGLAKSGGATRDSRSVILGGGAIGLLCAKVMKAGGYAPPRIAETNSLRRAMLEGLGLGDCYDPRDGGPDEGSVDLVIDAVGMGATRAASSAMVRPGGVIVHVGLQDNEPGLDTRRITLQEIAFLGAYCYRDDDFAEALALLTSGKVSGEGWAEIRPLDDGADAFIDIDQGRAPPKIILSNG</sequence>
<dbReference type="EMBL" id="DQ088847">
    <property type="protein sequence ID" value="AAY82835.1"/>
    <property type="molecule type" value="Genomic_DNA"/>
</dbReference>
<evidence type="ECO:0000313" key="4">
    <source>
        <dbReference type="EMBL" id="AAY82835.1"/>
    </source>
</evidence>
<dbReference type="PANTHER" id="PTHR43401">
    <property type="entry name" value="L-THREONINE 3-DEHYDROGENASE"/>
    <property type="match status" value="1"/>
</dbReference>
<dbReference type="InterPro" id="IPR011032">
    <property type="entry name" value="GroES-like_sf"/>
</dbReference>
<dbReference type="Gene3D" id="3.90.180.10">
    <property type="entry name" value="Medium-chain alcohol dehydrogenases, catalytic domain"/>
    <property type="match status" value="1"/>
</dbReference>
<dbReference type="SUPFAM" id="SSF50129">
    <property type="entry name" value="GroES-like"/>
    <property type="match status" value="1"/>
</dbReference>
<organism evidence="4">
    <name type="scientific">uncultured bacterium MedeBAC46A06</name>
    <dbReference type="NCBI Taxonomy" id="332275"/>
    <lineage>
        <taxon>Bacteria</taxon>
        <taxon>environmental samples</taxon>
    </lineage>
</organism>
<evidence type="ECO:0000259" key="2">
    <source>
        <dbReference type="Pfam" id="PF00107"/>
    </source>
</evidence>
<dbReference type="Pfam" id="PF08240">
    <property type="entry name" value="ADH_N"/>
    <property type="match status" value="1"/>
</dbReference>
<dbReference type="GO" id="GO:0016491">
    <property type="term" value="F:oxidoreductase activity"/>
    <property type="evidence" value="ECO:0007669"/>
    <property type="project" value="UniProtKB-KW"/>
</dbReference>
<dbReference type="InterPro" id="IPR013149">
    <property type="entry name" value="ADH-like_C"/>
</dbReference>
<dbReference type="PANTHER" id="PTHR43401:SF2">
    <property type="entry name" value="L-THREONINE 3-DEHYDROGENASE"/>
    <property type="match status" value="1"/>
</dbReference>
<name>Q4PJE2_9BACT</name>
<dbReference type="SUPFAM" id="SSF51735">
    <property type="entry name" value="NAD(P)-binding Rossmann-fold domains"/>
    <property type="match status" value="1"/>
</dbReference>
<reference evidence="4" key="1">
    <citation type="journal article" date="2005" name="PLoS Biol.">
        <title>New insights into metabolic properties of marine bacteria encoding proteorhodopsins.</title>
        <authorList>
            <person name="Sabehi G."/>
            <person name="Loy A."/>
            <person name="Jung K.H."/>
            <person name="Partha R."/>
            <person name="Spudich J.L."/>
            <person name="Isaacson T."/>
            <person name="Hirschberg J."/>
            <person name="Wagner M."/>
            <person name="Beja O."/>
        </authorList>
    </citation>
    <scope>NUCLEOTIDE SEQUENCE</scope>
</reference>
<proteinExistence type="predicted"/>
<dbReference type="InterPro" id="IPR036291">
    <property type="entry name" value="NAD(P)-bd_dom_sf"/>
</dbReference>
<evidence type="ECO:0000256" key="1">
    <source>
        <dbReference type="ARBA" id="ARBA00023002"/>
    </source>
</evidence>
<dbReference type="CDD" id="cd08236">
    <property type="entry name" value="sugar_DH"/>
    <property type="match status" value="1"/>
</dbReference>
<dbReference type="AlphaFoldDB" id="Q4PJE2"/>
<accession>Q4PJE2</accession>
<dbReference type="InterPro" id="IPR013154">
    <property type="entry name" value="ADH-like_N"/>
</dbReference>
<dbReference type="InterPro" id="IPR050129">
    <property type="entry name" value="Zn_alcohol_dh"/>
</dbReference>